<dbReference type="EMBL" id="GBBM01008009">
    <property type="protein sequence ID" value="JAC27409.1"/>
    <property type="molecule type" value="mRNA"/>
</dbReference>
<protein>
    <submittedName>
        <fullName evidence="1">Putative secreted protein</fullName>
    </submittedName>
</protein>
<proteinExistence type="evidence at transcript level"/>
<reference evidence="1" key="1">
    <citation type="submission" date="2014-03" db="EMBL/GenBank/DDBJ databases">
        <title>The sialotranscriptome of Amblyomma triste, Amblyomma parvum and Amblyomma cajennense ticks, uncovered by 454-based RNA-seq.</title>
        <authorList>
            <person name="Garcia G.R."/>
            <person name="Gardinassi L.G."/>
            <person name="Ribeiro J.M."/>
            <person name="Anatriello E."/>
            <person name="Ferreira B.R."/>
            <person name="Moreira H.N."/>
            <person name="Mafra C."/>
            <person name="Olegario M.M."/>
            <person name="Szabo P.J."/>
            <person name="Miranda-Santos I.K."/>
            <person name="Maruyama S.R."/>
        </authorList>
    </citation>
    <scope>NUCLEOTIDE SEQUENCE</scope>
    <source>
        <strain evidence="1">Mato Grasso do Sul</strain>
        <tissue evidence="1">Salivary glands</tissue>
    </source>
</reference>
<name>A0A023G114_AMBTT</name>
<organism evidence="1">
    <name type="scientific">Amblyomma triste</name>
    <name type="common">Neotropical tick</name>
    <dbReference type="NCBI Taxonomy" id="251400"/>
    <lineage>
        <taxon>Eukaryota</taxon>
        <taxon>Metazoa</taxon>
        <taxon>Ecdysozoa</taxon>
        <taxon>Arthropoda</taxon>
        <taxon>Chelicerata</taxon>
        <taxon>Arachnida</taxon>
        <taxon>Acari</taxon>
        <taxon>Parasitiformes</taxon>
        <taxon>Ixodida</taxon>
        <taxon>Ixodoidea</taxon>
        <taxon>Ixodidae</taxon>
        <taxon>Amblyomminae</taxon>
        <taxon>Amblyomma</taxon>
    </lineage>
</organism>
<sequence>MKLMKKKMKKFLHWDRWAHLPFVNSVGLYMSSRALFFLVLPFGLNAALHFRHCYNPFLPSLPHLPSLSPLCSEVQLGS</sequence>
<accession>A0A023G114</accession>
<dbReference type="AlphaFoldDB" id="A0A023G114"/>
<evidence type="ECO:0000313" key="1">
    <source>
        <dbReference type="EMBL" id="JAC27409.1"/>
    </source>
</evidence>